<keyword evidence="5" id="KW-0408">Iron</keyword>
<protein>
    <recommendedName>
        <fullName evidence="7">Class III cytochrome C domain-containing protein</fullName>
    </recommendedName>
</protein>
<evidence type="ECO:0000313" key="11">
    <source>
        <dbReference type="Proteomes" id="UP000278855"/>
    </source>
</evidence>
<gene>
    <name evidence="9" type="ORF">EGC77_13025</name>
    <name evidence="8" type="ORF">EGC80_15535</name>
</gene>
<evidence type="ECO:0000256" key="6">
    <source>
        <dbReference type="SAM" id="SignalP"/>
    </source>
</evidence>
<reference evidence="11" key="2">
    <citation type="submission" date="2018-11" db="EMBL/GenBank/DDBJ databases">
        <title>Shewanella sp. R106.</title>
        <authorList>
            <person name="Hwang Y.J."/>
            <person name="Hwang C.Y."/>
        </authorList>
    </citation>
    <scope>NUCLEOTIDE SEQUENCE [LARGE SCALE GENOMIC DNA]</scope>
    <source>
        <strain evidence="11">R106</strain>
    </source>
</reference>
<keyword evidence="10" id="KW-1185">Reference proteome</keyword>
<evidence type="ECO:0000313" key="10">
    <source>
        <dbReference type="Proteomes" id="UP000273778"/>
    </source>
</evidence>
<feature type="domain" description="Class III cytochrome C" evidence="7">
    <location>
        <begin position="23"/>
        <end position="134"/>
    </location>
</feature>
<accession>A0A3N4E4J4</accession>
<dbReference type="SUPFAM" id="SSF48695">
    <property type="entry name" value="Multiheme cytochromes"/>
    <property type="match status" value="1"/>
</dbReference>
<keyword evidence="2" id="KW-0349">Heme</keyword>
<dbReference type="RefSeq" id="WP_101031267.1">
    <property type="nucleotide sequence ID" value="NZ_CP034073.1"/>
</dbReference>
<dbReference type="GO" id="GO:0046872">
    <property type="term" value="F:metal ion binding"/>
    <property type="evidence" value="ECO:0007669"/>
    <property type="project" value="UniProtKB-KW"/>
</dbReference>
<reference evidence="9" key="3">
    <citation type="submission" date="2018-11" db="EMBL/GenBank/DDBJ databases">
        <authorList>
            <person name="Hwang Y.J."/>
            <person name="Hwang C.Y."/>
        </authorList>
    </citation>
    <scope>NUCLEOTIDE SEQUENCE</scope>
    <source>
        <strain evidence="9">R106</strain>
    </source>
</reference>
<keyword evidence="3" id="KW-0479">Metal-binding</keyword>
<dbReference type="EMBL" id="RKKB01000004">
    <property type="protein sequence ID" value="RPA31837.1"/>
    <property type="molecule type" value="Genomic_DNA"/>
</dbReference>
<keyword evidence="6" id="KW-0732">Signal</keyword>
<dbReference type="CDD" id="cd08168">
    <property type="entry name" value="Cytochrom_C3"/>
    <property type="match status" value="1"/>
</dbReference>
<dbReference type="Pfam" id="PF02085">
    <property type="entry name" value="Cytochrom_CIII"/>
    <property type="match status" value="1"/>
</dbReference>
<keyword evidence="1" id="KW-0813">Transport</keyword>
<dbReference type="KEGG" id="spsr:EGC80_15535"/>
<dbReference type="InterPro" id="IPR020942">
    <property type="entry name" value="Cyt_c_III_dom"/>
</dbReference>
<keyword evidence="4" id="KW-0249">Electron transport</keyword>
<dbReference type="EMBL" id="CP034073">
    <property type="protein sequence ID" value="AZG36146.1"/>
    <property type="molecule type" value="Genomic_DNA"/>
</dbReference>
<evidence type="ECO:0000259" key="7">
    <source>
        <dbReference type="Pfam" id="PF02085"/>
    </source>
</evidence>
<dbReference type="InterPro" id="IPR036280">
    <property type="entry name" value="Multihaem_cyt_sf"/>
</dbReference>
<organism evidence="9 11">
    <name type="scientific">Shewanella psychromarinicola</name>
    <dbReference type="NCBI Taxonomy" id="2487742"/>
    <lineage>
        <taxon>Bacteria</taxon>
        <taxon>Pseudomonadati</taxon>
        <taxon>Pseudomonadota</taxon>
        <taxon>Gammaproteobacteria</taxon>
        <taxon>Alteromonadales</taxon>
        <taxon>Shewanellaceae</taxon>
        <taxon>Shewanella</taxon>
    </lineage>
</organism>
<reference evidence="8 10" key="1">
    <citation type="submission" date="2018-11" db="EMBL/GenBank/DDBJ databases">
        <title>Shewanella sp. M2.</title>
        <authorList>
            <person name="Hwang Y.J."/>
            <person name="Hwang C.Y."/>
        </authorList>
    </citation>
    <scope>NUCLEOTIDE SEQUENCE [LARGE SCALE GENOMIC DNA]</scope>
    <source>
        <strain evidence="8 10">M2</strain>
    </source>
</reference>
<dbReference type="AlphaFoldDB" id="A0A3N4E4J4"/>
<dbReference type="GO" id="GO:0020037">
    <property type="term" value="F:heme binding"/>
    <property type="evidence" value="ECO:0007669"/>
    <property type="project" value="InterPro"/>
</dbReference>
<feature type="signal peptide" evidence="6">
    <location>
        <begin position="1"/>
        <end position="21"/>
    </location>
</feature>
<evidence type="ECO:0000256" key="5">
    <source>
        <dbReference type="ARBA" id="ARBA00023004"/>
    </source>
</evidence>
<dbReference type="OrthoDB" id="6262718at2"/>
<dbReference type="Proteomes" id="UP000278855">
    <property type="component" value="Unassembled WGS sequence"/>
</dbReference>
<dbReference type="Gene3D" id="3.90.10.10">
    <property type="entry name" value="Cytochrome C3"/>
    <property type="match status" value="1"/>
</dbReference>
<feature type="chain" id="PRO_5018090511" description="Class III cytochrome C domain-containing protein" evidence="6">
    <location>
        <begin position="22"/>
        <end position="136"/>
    </location>
</feature>
<evidence type="ECO:0000313" key="8">
    <source>
        <dbReference type="EMBL" id="AZG36146.1"/>
    </source>
</evidence>
<dbReference type="GO" id="GO:0009055">
    <property type="term" value="F:electron transfer activity"/>
    <property type="evidence" value="ECO:0007669"/>
    <property type="project" value="InterPro"/>
</dbReference>
<proteinExistence type="predicted"/>
<evidence type="ECO:0000256" key="2">
    <source>
        <dbReference type="ARBA" id="ARBA00022617"/>
    </source>
</evidence>
<evidence type="ECO:0000256" key="4">
    <source>
        <dbReference type="ARBA" id="ARBA00022982"/>
    </source>
</evidence>
<evidence type="ECO:0000256" key="1">
    <source>
        <dbReference type="ARBA" id="ARBA00022448"/>
    </source>
</evidence>
<evidence type="ECO:0000256" key="3">
    <source>
        <dbReference type="ARBA" id="ARBA00022723"/>
    </source>
</evidence>
<evidence type="ECO:0000313" key="9">
    <source>
        <dbReference type="EMBL" id="RPA31837.1"/>
    </source>
</evidence>
<name>A0A3N4E4J4_9GAMM</name>
<dbReference type="Proteomes" id="UP000273778">
    <property type="component" value="Chromosome"/>
</dbReference>
<sequence length="136" mass="15165">MKTRLTIAAILLAAISMPVLSETVKQEVPQAILPMHETSKPITFDHLRHAQVECTQCHHQNEQRAMSFTSYKCASCHSTAKKDKSEDNAYFNIIHGRKALPGDLGTRCMSCHIKEQKTRSKDKPSLTGCTNSGCHK</sequence>